<sequence>MTLIFIGLFIGLYYIGWHDMHAQFIGAKSVAAISLNPEHLPYYTLRTTMRLLVGMLFSSLFALIAGYACAKNKHIARVLLPVINFMESAPLVGFLTFTTALFLFLFPKNIMGLEAAAIFGVFTSQAWNMALIFYQTLRIIPDELVEAGKAFHLNAWQRFWRIELPYSIPGLLWNTMVSQSAAWFALVATEAIPVGDNTIMLPGVGSYIQVALDHANIQAIFYAIAAIAINIIIFDQFLFRPLVKWSEKFKYENVQSRSHNSSWFYNLMQRGTFTHSINYLFRIICHAFVNFPTHVANTFKLKPTRLPQSLIQTSTALWYGVISAGCIYAGYKLWNFYPNGSMAYLIPLMLKTTLRVAIAMILSVIIFTPIGIWIGLSPRLTRIFQPIIQIMAAIPPNVFFPVITIILIATHQSLNLWTIPLIMLGTQWYVLFNVIAGAASLPQDMLEMAKSFRLSGWNWWFKFMIPAVFPYIVTGIISAAGGAWNSAIAGEFLQWGSQTIAADGLGALVAQTTGDNQLHQAALAVTALCFLVGLCVIFIWKPLYRLAETRYKA</sequence>
<reference evidence="7 8" key="1">
    <citation type="submission" date="2016-08" db="EMBL/GenBank/DDBJ databases">
        <title>Draft genome sequence of Candidatus Piscirickettsia litoralis, from seawater.</title>
        <authorList>
            <person name="Wan X."/>
            <person name="Lee A.J."/>
            <person name="Hou S."/>
            <person name="Donachie S.P."/>
        </authorList>
    </citation>
    <scope>NUCLEOTIDE SEQUENCE [LARGE SCALE GENOMIC DNA]</scope>
    <source>
        <strain evidence="7 8">Y2</strain>
    </source>
</reference>
<comment type="subcellular location">
    <subcellularLocation>
        <location evidence="1 5">Cell membrane</location>
        <topology evidence="1 5">Multi-pass membrane protein</topology>
    </subcellularLocation>
</comment>
<dbReference type="InterPro" id="IPR000515">
    <property type="entry name" value="MetI-like"/>
</dbReference>
<dbReference type="CDD" id="cd06261">
    <property type="entry name" value="TM_PBP2"/>
    <property type="match status" value="2"/>
</dbReference>
<accession>A0ABX3A5Z4</accession>
<organism evidence="7 8">
    <name type="scientific">Piscirickettsia litoralis</name>
    <dbReference type="NCBI Taxonomy" id="1891921"/>
    <lineage>
        <taxon>Bacteria</taxon>
        <taxon>Pseudomonadati</taxon>
        <taxon>Pseudomonadota</taxon>
        <taxon>Gammaproteobacteria</taxon>
        <taxon>Thiotrichales</taxon>
        <taxon>Piscirickettsiaceae</taxon>
        <taxon>Piscirickettsia</taxon>
    </lineage>
</organism>
<protein>
    <submittedName>
        <fullName evidence="7">Metal ABC transporter permease</fullName>
    </submittedName>
</protein>
<keyword evidence="5" id="KW-0813">Transport</keyword>
<feature type="transmembrane region" description="Helical" evidence="5">
    <location>
        <begin position="112"/>
        <end position="134"/>
    </location>
</feature>
<evidence type="ECO:0000313" key="8">
    <source>
        <dbReference type="Proteomes" id="UP000094329"/>
    </source>
</evidence>
<proteinExistence type="inferred from homology"/>
<keyword evidence="8" id="KW-1185">Reference proteome</keyword>
<dbReference type="PANTHER" id="PTHR42744">
    <property type="entry name" value="BINDING-PROTEIN-DEPENDENT TRANSPORT SYSTEMS INNER MEMBRANE COMPONENT"/>
    <property type="match status" value="1"/>
</dbReference>
<comment type="caution">
    <text evidence="7">The sequence shown here is derived from an EMBL/GenBank/DDBJ whole genome shotgun (WGS) entry which is preliminary data.</text>
</comment>
<keyword evidence="3 5" id="KW-1133">Transmembrane helix</keyword>
<evidence type="ECO:0000256" key="3">
    <source>
        <dbReference type="ARBA" id="ARBA00022989"/>
    </source>
</evidence>
<feature type="transmembrane region" description="Helical" evidence="5">
    <location>
        <begin position="219"/>
        <end position="239"/>
    </location>
</feature>
<feature type="domain" description="ABC transmembrane type-1" evidence="6">
    <location>
        <begin position="44"/>
        <end position="239"/>
    </location>
</feature>
<feature type="transmembrane region" description="Helical" evidence="5">
    <location>
        <begin position="277"/>
        <end position="295"/>
    </location>
</feature>
<keyword evidence="2 5" id="KW-0812">Transmembrane</keyword>
<keyword evidence="4 5" id="KW-0472">Membrane</keyword>
<evidence type="ECO:0000256" key="1">
    <source>
        <dbReference type="ARBA" id="ARBA00004651"/>
    </source>
</evidence>
<evidence type="ECO:0000259" key="6">
    <source>
        <dbReference type="PROSITE" id="PS50928"/>
    </source>
</evidence>
<dbReference type="InterPro" id="IPR035906">
    <property type="entry name" value="MetI-like_sf"/>
</dbReference>
<evidence type="ECO:0000256" key="4">
    <source>
        <dbReference type="ARBA" id="ARBA00023136"/>
    </source>
</evidence>
<feature type="transmembrane region" description="Helical" evidence="5">
    <location>
        <begin position="48"/>
        <end position="70"/>
    </location>
</feature>
<feature type="transmembrane region" description="Helical" evidence="5">
    <location>
        <begin position="459"/>
        <end position="484"/>
    </location>
</feature>
<feature type="transmembrane region" description="Helical" evidence="5">
    <location>
        <begin position="316"/>
        <end position="334"/>
    </location>
</feature>
<dbReference type="Pfam" id="PF00528">
    <property type="entry name" value="BPD_transp_1"/>
    <property type="match status" value="2"/>
</dbReference>
<dbReference type="Gene3D" id="1.10.3720.10">
    <property type="entry name" value="MetI-like"/>
    <property type="match status" value="2"/>
</dbReference>
<dbReference type="SUPFAM" id="SSF161098">
    <property type="entry name" value="MetI-like"/>
    <property type="match status" value="2"/>
</dbReference>
<dbReference type="EMBL" id="MDTU01000001">
    <property type="protein sequence ID" value="ODN44064.1"/>
    <property type="molecule type" value="Genomic_DNA"/>
</dbReference>
<feature type="transmembrane region" description="Helical" evidence="5">
    <location>
        <begin position="416"/>
        <end position="438"/>
    </location>
</feature>
<dbReference type="Proteomes" id="UP000094329">
    <property type="component" value="Unassembled WGS sequence"/>
</dbReference>
<dbReference type="PANTHER" id="PTHR42744:SF1">
    <property type="entry name" value="BINDING-PROTEIN-DEPENDENT TRANSPORT SYSTEMS INNER MEMBRANE COMPONENT"/>
    <property type="match status" value="1"/>
</dbReference>
<comment type="similarity">
    <text evidence="5">Belongs to the binding-protein-dependent transport system permease family.</text>
</comment>
<dbReference type="PROSITE" id="PS50928">
    <property type="entry name" value="ABC_TM1"/>
    <property type="match status" value="2"/>
</dbReference>
<gene>
    <name evidence="7" type="ORF">BGC07_09795</name>
</gene>
<feature type="transmembrane region" description="Helical" evidence="5">
    <location>
        <begin position="388"/>
        <end position="410"/>
    </location>
</feature>
<evidence type="ECO:0000256" key="2">
    <source>
        <dbReference type="ARBA" id="ARBA00022692"/>
    </source>
</evidence>
<feature type="domain" description="ABC transmembrane type-1" evidence="6">
    <location>
        <begin position="349"/>
        <end position="540"/>
    </location>
</feature>
<feature type="transmembrane region" description="Helical" evidence="5">
    <location>
        <begin position="354"/>
        <end position="376"/>
    </location>
</feature>
<feature type="transmembrane region" description="Helical" evidence="5">
    <location>
        <begin position="521"/>
        <end position="540"/>
    </location>
</feature>
<evidence type="ECO:0000313" key="7">
    <source>
        <dbReference type="EMBL" id="ODN44064.1"/>
    </source>
</evidence>
<feature type="transmembrane region" description="Helical" evidence="5">
    <location>
        <begin position="82"/>
        <end position="106"/>
    </location>
</feature>
<evidence type="ECO:0000256" key="5">
    <source>
        <dbReference type="RuleBase" id="RU363032"/>
    </source>
</evidence>
<name>A0ABX3A5Z4_9GAMM</name>